<reference evidence="2" key="1">
    <citation type="journal article" date="2019" name="Int. J. Syst. Evol. Microbiol.">
        <title>The Global Catalogue of Microorganisms (GCM) 10K type strain sequencing project: providing services to taxonomists for standard genome sequencing and annotation.</title>
        <authorList>
            <consortium name="The Broad Institute Genomics Platform"/>
            <consortium name="The Broad Institute Genome Sequencing Center for Infectious Disease"/>
            <person name="Wu L."/>
            <person name="Ma J."/>
        </authorList>
    </citation>
    <scope>NUCLEOTIDE SEQUENCE [LARGE SCALE GENOMIC DNA]</scope>
    <source>
        <strain evidence="2">CCUG 55995</strain>
    </source>
</reference>
<evidence type="ECO:0000313" key="1">
    <source>
        <dbReference type="EMBL" id="MFC4639801.1"/>
    </source>
</evidence>
<evidence type="ECO:0000313" key="2">
    <source>
        <dbReference type="Proteomes" id="UP001595952"/>
    </source>
</evidence>
<dbReference type="EMBL" id="JBHSEI010000010">
    <property type="protein sequence ID" value="MFC4639801.1"/>
    <property type="molecule type" value="Genomic_DNA"/>
</dbReference>
<keyword evidence="2" id="KW-1185">Reference proteome</keyword>
<accession>A0ABV9IDV9</accession>
<sequence length="150" mass="16544">MMEGMSCVLRASGTTFDVDRYLTQTELSPVVIRVFRQGERDWPGQKLPHDSSGLNLRASEAEFSALSTQIDDTLTFLDTYAADLRLLTSFPGVEDIVLDFGIEDRDVAAQADYFPPGLLQRMGALNIGLVVSRYPPDVPESSIEMVNSVP</sequence>
<comment type="caution">
    <text evidence="1">The sequence shown here is derived from an EMBL/GenBank/DDBJ whole genome shotgun (WGS) entry which is preliminary data.</text>
</comment>
<dbReference type="RefSeq" id="WP_380062778.1">
    <property type="nucleotide sequence ID" value="NZ_JBHSEI010000010.1"/>
</dbReference>
<protein>
    <submittedName>
        <fullName evidence="1">Uncharacterized protein</fullName>
    </submittedName>
</protein>
<name>A0ABV9IDV9_9DEIO</name>
<organism evidence="1 2">
    <name type="scientific">Deinococcus hohokamensis</name>
    <dbReference type="NCBI Taxonomy" id="309883"/>
    <lineage>
        <taxon>Bacteria</taxon>
        <taxon>Thermotogati</taxon>
        <taxon>Deinococcota</taxon>
        <taxon>Deinococci</taxon>
        <taxon>Deinococcales</taxon>
        <taxon>Deinococcaceae</taxon>
        <taxon>Deinococcus</taxon>
    </lineage>
</organism>
<proteinExistence type="predicted"/>
<gene>
    <name evidence="1" type="ORF">ACFO0D_15800</name>
</gene>
<dbReference type="Proteomes" id="UP001595952">
    <property type="component" value="Unassembled WGS sequence"/>
</dbReference>